<proteinExistence type="predicted"/>
<dbReference type="PANTHER" id="PTHR31234">
    <property type="entry name" value="LATE EMBRYOGENESIS ABUNDANT (LEA) HYDROXYPROLINE-RICH GLYCOPROTEIN FAMILY"/>
    <property type="match status" value="1"/>
</dbReference>
<dbReference type="Proteomes" id="UP000315295">
    <property type="component" value="Unassembled WGS sequence"/>
</dbReference>
<dbReference type="AlphaFoldDB" id="A0A540MLI9"/>
<keyword evidence="3 5" id="KW-1133">Transmembrane helix</keyword>
<name>A0A540MLI9_MALBA</name>
<evidence type="ECO:0000256" key="1">
    <source>
        <dbReference type="ARBA" id="ARBA00004167"/>
    </source>
</evidence>
<evidence type="ECO:0000256" key="3">
    <source>
        <dbReference type="ARBA" id="ARBA00022989"/>
    </source>
</evidence>
<evidence type="ECO:0000259" key="6">
    <source>
        <dbReference type="SMART" id="SM00769"/>
    </source>
</evidence>
<feature type="domain" description="Water stress and hypersensitive response" evidence="6">
    <location>
        <begin position="79"/>
        <end position="197"/>
    </location>
</feature>
<evidence type="ECO:0000313" key="7">
    <source>
        <dbReference type="EMBL" id="TQD99650.1"/>
    </source>
</evidence>
<dbReference type="InterPro" id="IPR013990">
    <property type="entry name" value="WHy-dom"/>
</dbReference>
<evidence type="ECO:0000256" key="2">
    <source>
        <dbReference type="ARBA" id="ARBA00022692"/>
    </source>
</evidence>
<reference evidence="7 8" key="1">
    <citation type="journal article" date="2019" name="G3 (Bethesda)">
        <title>Sequencing of a Wild Apple (Malus baccata) Genome Unravels the Differences Between Cultivated and Wild Apple Species Regarding Disease Resistance and Cold Tolerance.</title>
        <authorList>
            <person name="Chen X."/>
        </authorList>
    </citation>
    <scope>NUCLEOTIDE SEQUENCE [LARGE SCALE GENOMIC DNA]</scope>
    <source>
        <strain evidence="8">cv. Shandingzi</strain>
        <tissue evidence="7">Leaves</tissue>
    </source>
</reference>
<comment type="caution">
    <text evidence="7">The sequence shown here is derived from an EMBL/GenBank/DDBJ whole genome shotgun (WGS) entry which is preliminary data.</text>
</comment>
<keyword evidence="2 5" id="KW-0812">Transmembrane</keyword>
<dbReference type="Gene3D" id="2.60.40.1820">
    <property type="match status" value="1"/>
</dbReference>
<dbReference type="InterPro" id="IPR004864">
    <property type="entry name" value="LEA_2"/>
</dbReference>
<feature type="transmembrane region" description="Helical" evidence="5">
    <location>
        <begin position="44"/>
        <end position="66"/>
    </location>
</feature>
<dbReference type="GO" id="GO:0009269">
    <property type="term" value="P:response to desiccation"/>
    <property type="evidence" value="ECO:0007669"/>
    <property type="project" value="InterPro"/>
</dbReference>
<accession>A0A540MLI9</accession>
<gene>
    <name evidence="7" type="ORF">C1H46_014786</name>
</gene>
<dbReference type="SMART" id="SM00769">
    <property type="entry name" value="WHy"/>
    <property type="match status" value="1"/>
</dbReference>
<evidence type="ECO:0000256" key="5">
    <source>
        <dbReference type="SAM" id="Phobius"/>
    </source>
</evidence>
<protein>
    <recommendedName>
        <fullName evidence="6">Water stress and hypersensitive response domain-containing protein</fullName>
    </recommendedName>
</protein>
<dbReference type="PANTHER" id="PTHR31234:SF4">
    <property type="entry name" value="EXPRESSED PROTEIN"/>
    <property type="match status" value="1"/>
</dbReference>
<dbReference type="InterPro" id="IPR044839">
    <property type="entry name" value="NDR1-like"/>
</dbReference>
<dbReference type="STRING" id="106549.A0A540MLI9"/>
<dbReference type="Pfam" id="PF03168">
    <property type="entry name" value="LEA_2"/>
    <property type="match status" value="1"/>
</dbReference>
<dbReference type="SUPFAM" id="SSF117070">
    <property type="entry name" value="LEA14-like"/>
    <property type="match status" value="1"/>
</dbReference>
<keyword evidence="4 5" id="KW-0472">Membrane</keyword>
<evidence type="ECO:0000256" key="4">
    <source>
        <dbReference type="ARBA" id="ARBA00023136"/>
    </source>
</evidence>
<dbReference type="GO" id="GO:0098542">
    <property type="term" value="P:defense response to other organism"/>
    <property type="evidence" value="ECO:0007669"/>
    <property type="project" value="InterPro"/>
</dbReference>
<organism evidence="7 8">
    <name type="scientific">Malus baccata</name>
    <name type="common">Siberian crab apple</name>
    <name type="synonym">Pyrus baccata</name>
    <dbReference type="NCBI Taxonomy" id="106549"/>
    <lineage>
        <taxon>Eukaryota</taxon>
        <taxon>Viridiplantae</taxon>
        <taxon>Streptophyta</taxon>
        <taxon>Embryophyta</taxon>
        <taxon>Tracheophyta</taxon>
        <taxon>Spermatophyta</taxon>
        <taxon>Magnoliopsida</taxon>
        <taxon>eudicotyledons</taxon>
        <taxon>Gunneridae</taxon>
        <taxon>Pentapetalae</taxon>
        <taxon>rosids</taxon>
        <taxon>fabids</taxon>
        <taxon>Rosales</taxon>
        <taxon>Rosaceae</taxon>
        <taxon>Amygdaloideae</taxon>
        <taxon>Maleae</taxon>
        <taxon>Malus</taxon>
    </lineage>
</organism>
<keyword evidence="8" id="KW-1185">Reference proteome</keyword>
<comment type="subcellular location">
    <subcellularLocation>
        <location evidence="1">Membrane</location>
        <topology evidence="1">Single-pass membrane protein</topology>
    </subcellularLocation>
</comment>
<dbReference type="GO" id="GO:0016020">
    <property type="term" value="C:membrane"/>
    <property type="evidence" value="ECO:0007669"/>
    <property type="project" value="UniProtKB-SubCell"/>
</dbReference>
<sequence>MASSKSEYAFYSPIPSGPNNPQPQQNVVVLTHYRPTPHYCCGRSLRLCISITATILLLSAAVFFLYPSDPTLHLARIKLNHVRVNASPKPTLDLSFSLTIRVRNRDFFSLNYDSLKVTVGYRARELGFVISDGGHVRARASSYVNATLVVDGLEVLHDVFYLLEDLAKGVIPFDTDTAVDGTLGVLFFKIPIKATASCEVYVDTNNQTVVREDCYSEVRMFFSFISYSHVDCVHSKAPSSSAIVSHRVLRANGRISQRSDVLFVVVVILFYERSFHILVFVDMSVHENLISMEFCCLISNFGAEGEYDSSGF</sequence>
<evidence type="ECO:0000313" key="8">
    <source>
        <dbReference type="Proteomes" id="UP000315295"/>
    </source>
</evidence>
<dbReference type="EMBL" id="VIEB01000232">
    <property type="protein sequence ID" value="TQD99650.1"/>
    <property type="molecule type" value="Genomic_DNA"/>
</dbReference>